<proteinExistence type="predicted"/>
<protein>
    <submittedName>
        <fullName evidence="2">Uncharacterized protein</fullName>
    </submittedName>
</protein>
<keyword evidence="3" id="KW-1185">Reference proteome</keyword>
<organism evidence="2 3">
    <name type="scientific">Streptomyces naganishii JCM 4654</name>
    <dbReference type="NCBI Taxonomy" id="1306179"/>
    <lineage>
        <taxon>Bacteria</taxon>
        <taxon>Bacillati</taxon>
        <taxon>Actinomycetota</taxon>
        <taxon>Actinomycetes</taxon>
        <taxon>Kitasatosporales</taxon>
        <taxon>Streptomycetaceae</taxon>
        <taxon>Streptomyces</taxon>
    </lineage>
</organism>
<gene>
    <name evidence="2" type="ORF">GCM10010508_32560</name>
</gene>
<feature type="region of interest" description="Disordered" evidence="1">
    <location>
        <begin position="15"/>
        <end position="60"/>
    </location>
</feature>
<reference evidence="2" key="2">
    <citation type="submission" date="2020-09" db="EMBL/GenBank/DDBJ databases">
        <authorList>
            <person name="Sun Q."/>
            <person name="Ohkuma M."/>
        </authorList>
    </citation>
    <scope>NUCLEOTIDE SEQUENCE</scope>
    <source>
        <strain evidence="2">JCM 4654</strain>
    </source>
</reference>
<accession>A0A919CVJ3</accession>
<dbReference type="AlphaFoldDB" id="A0A919CVJ3"/>
<dbReference type="EMBL" id="BMVF01000007">
    <property type="protein sequence ID" value="GHD89864.1"/>
    <property type="molecule type" value="Genomic_DNA"/>
</dbReference>
<evidence type="ECO:0000313" key="2">
    <source>
        <dbReference type="EMBL" id="GHD89864.1"/>
    </source>
</evidence>
<name>A0A919CVJ3_9ACTN</name>
<feature type="compositionally biased region" description="Pro residues" evidence="1">
    <location>
        <begin position="42"/>
        <end position="54"/>
    </location>
</feature>
<evidence type="ECO:0000313" key="3">
    <source>
        <dbReference type="Proteomes" id="UP000608955"/>
    </source>
</evidence>
<sequence length="60" mass="5893">MALWHGVFSYGGVGHLGGGVGLRPGGSFPPGPPGSVGHKVPPGAPPQTPSPTRPPDSWAA</sequence>
<feature type="compositionally biased region" description="Gly residues" evidence="1">
    <location>
        <begin position="15"/>
        <end position="24"/>
    </location>
</feature>
<evidence type="ECO:0000256" key="1">
    <source>
        <dbReference type="SAM" id="MobiDB-lite"/>
    </source>
</evidence>
<comment type="caution">
    <text evidence="2">The sequence shown here is derived from an EMBL/GenBank/DDBJ whole genome shotgun (WGS) entry which is preliminary data.</text>
</comment>
<dbReference type="Proteomes" id="UP000608955">
    <property type="component" value="Unassembled WGS sequence"/>
</dbReference>
<reference evidence="2" key="1">
    <citation type="journal article" date="2014" name="Int. J. Syst. Evol. Microbiol.">
        <title>Complete genome sequence of Corynebacterium casei LMG S-19264T (=DSM 44701T), isolated from a smear-ripened cheese.</title>
        <authorList>
            <consortium name="US DOE Joint Genome Institute (JGI-PGF)"/>
            <person name="Walter F."/>
            <person name="Albersmeier A."/>
            <person name="Kalinowski J."/>
            <person name="Ruckert C."/>
        </authorList>
    </citation>
    <scope>NUCLEOTIDE SEQUENCE</scope>
    <source>
        <strain evidence="2">JCM 4654</strain>
    </source>
</reference>